<dbReference type="InterPro" id="IPR026307">
    <property type="entry name" value="TMEM132"/>
</dbReference>
<feature type="region of interest" description="Disordered" evidence="6">
    <location>
        <begin position="1"/>
        <end position="61"/>
    </location>
</feature>
<evidence type="ECO:0000256" key="5">
    <source>
        <dbReference type="ARBA" id="ARBA00023136"/>
    </source>
</evidence>
<feature type="region of interest" description="Disordered" evidence="6">
    <location>
        <begin position="774"/>
        <end position="798"/>
    </location>
</feature>
<feature type="domain" description="Transmembrane protein TMEM132 sixth" evidence="14">
    <location>
        <begin position="898"/>
        <end position="1011"/>
    </location>
</feature>
<feature type="compositionally biased region" description="Low complexity" evidence="6">
    <location>
        <begin position="23"/>
        <end position="46"/>
    </location>
</feature>
<feature type="compositionally biased region" description="Pro residues" evidence="6">
    <location>
        <begin position="9"/>
        <end position="22"/>
    </location>
</feature>
<dbReference type="GeneID" id="104910944"/>
<evidence type="ECO:0000313" key="16">
    <source>
        <dbReference type="Proteomes" id="UP000001645"/>
    </source>
</evidence>
<dbReference type="InterPro" id="IPR031436">
    <property type="entry name" value="TMEM132_C"/>
</dbReference>
<accession>G1MVW7</accession>
<reference evidence="15 16" key="1">
    <citation type="journal article" date="2010" name="PLoS Biol.">
        <title>Multi-platform next-generation sequencing of the domestic turkey (Meleagris gallopavo): genome assembly and analysis.</title>
        <authorList>
            <person name="Dalloul R.A."/>
            <person name="Long J.A."/>
            <person name="Zimin A.V."/>
            <person name="Aslam L."/>
            <person name="Beal K."/>
            <person name="Blomberg L.A."/>
            <person name="Bouffard P."/>
            <person name="Burt D.W."/>
            <person name="Crasta O."/>
            <person name="Crooijmans R.P."/>
            <person name="Cooper K."/>
            <person name="Coulombe R.A."/>
            <person name="De S."/>
            <person name="Delany M.E."/>
            <person name="Dodgson J.B."/>
            <person name="Dong J.J."/>
            <person name="Evans C."/>
            <person name="Frederickson K.M."/>
            <person name="Flicek P."/>
            <person name="Florea L."/>
            <person name="Folkerts O."/>
            <person name="Groenen M.A."/>
            <person name="Harkins T.T."/>
            <person name="Herrero J."/>
            <person name="Hoffmann S."/>
            <person name="Megens H.J."/>
            <person name="Jiang A."/>
            <person name="de Jong P."/>
            <person name="Kaiser P."/>
            <person name="Kim H."/>
            <person name="Kim K.W."/>
            <person name="Kim S."/>
            <person name="Langenberger D."/>
            <person name="Lee M.K."/>
            <person name="Lee T."/>
            <person name="Mane S."/>
            <person name="Marcais G."/>
            <person name="Marz M."/>
            <person name="McElroy A.P."/>
            <person name="Modise T."/>
            <person name="Nefedov M."/>
            <person name="Notredame C."/>
            <person name="Paton I.R."/>
            <person name="Payne W.S."/>
            <person name="Pertea G."/>
            <person name="Prickett D."/>
            <person name="Puiu D."/>
            <person name="Qioa D."/>
            <person name="Raineri E."/>
            <person name="Ruffier M."/>
            <person name="Salzberg S.L."/>
            <person name="Schatz M.C."/>
            <person name="Scheuring C."/>
            <person name="Schmidt C.J."/>
            <person name="Schroeder S."/>
            <person name="Searle S.M."/>
            <person name="Smith E.J."/>
            <person name="Smith J."/>
            <person name="Sonstegard T.S."/>
            <person name="Stadler P.F."/>
            <person name="Tafer H."/>
            <person name="Tu Z.J."/>
            <person name="Van Tassell C.P."/>
            <person name="Vilella A.J."/>
            <person name="Williams K.P."/>
            <person name="Yorke J.A."/>
            <person name="Zhang L."/>
            <person name="Zhang H.B."/>
            <person name="Zhang X."/>
            <person name="Zhang Y."/>
            <person name="Reed K.M."/>
        </authorList>
    </citation>
    <scope>NUCLEOTIDE SEQUENCE [LARGE SCALE GENOMIC DNA]</scope>
</reference>
<evidence type="ECO:0000256" key="4">
    <source>
        <dbReference type="ARBA" id="ARBA00022989"/>
    </source>
</evidence>
<evidence type="ECO:0000256" key="6">
    <source>
        <dbReference type="SAM" id="MobiDB-lite"/>
    </source>
</evidence>
<dbReference type="Bgee" id="ENSMGAG00000003140">
    <property type="expression patterns" value="Expressed in proventriculus and 17 other cell types or tissues"/>
</dbReference>
<evidence type="ECO:0000259" key="10">
    <source>
        <dbReference type="Pfam" id="PF16070"/>
    </source>
</evidence>
<organism evidence="15 16">
    <name type="scientific">Meleagris gallopavo</name>
    <name type="common">Wild turkey</name>
    <dbReference type="NCBI Taxonomy" id="9103"/>
    <lineage>
        <taxon>Eukaryota</taxon>
        <taxon>Metazoa</taxon>
        <taxon>Chordata</taxon>
        <taxon>Craniata</taxon>
        <taxon>Vertebrata</taxon>
        <taxon>Euteleostomi</taxon>
        <taxon>Archelosauria</taxon>
        <taxon>Archosauria</taxon>
        <taxon>Dinosauria</taxon>
        <taxon>Saurischia</taxon>
        <taxon>Theropoda</taxon>
        <taxon>Coelurosauria</taxon>
        <taxon>Aves</taxon>
        <taxon>Neognathae</taxon>
        <taxon>Galloanserae</taxon>
        <taxon>Galliformes</taxon>
        <taxon>Phasianidae</taxon>
        <taxon>Meleagridinae</taxon>
        <taxon>Meleagris</taxon>
    </lineage>
</organism>
<dbReference type="Pfam" id="PF23487">
    <property type="entry name" value="Ig_TMEM132_6th"/>
    <property type="match status" value="1"/>
</dbReference>
<dbReference type="InterPro" id="IPR055424">
    <property type="entry name" value="Ig_TMEM132_6th"/>
</dbReference>
<dbReference type="InterPro" id="IPR055421">
    <property type="entry name" value="TMEM132_3rd"/>
</dbReference>
<keyword evidence="4 7" id="KW-1133">Transmembrane helix</keyword>
<dbReference type="GO" id="GO:0030177">
    <property type="term" value="P:positive regulation of Wnt signaling pathway"/>
    <property type="evidence" value="ECO:0007669"/>
    <property type="project" value="Ensembl"/>
</dbReference>
<feature type="transmembrane region" description="Helical" evidence="7">
    <location>
        <begin position="1116"/>
        <end position="1141"/>
    </location>
</feature>
<dbReference type="Pfam" id="PF16070">
    <property type="entry name" value="Ig_TMEM132_4th"/>
    <property type="match status" value="1"/>
</dbReference>
<comment type="similarity">
    <text evidence="2">Belongs to the TMEM132 family.</text>
</comment>
<keyword evidence="16" id="KW-1185">Reference proteome</keyword>
<feature type="region of interest" description="Disordered" evidence="6">
    <location>
        <begin position="123"/>
        <end position="149"/>
    </location>
</feature>
<dbReference type="InterPro" id="IPR031435">
    <property type="entry name" value="TMEM132_N"/>
</dbReference>
<dbReference type="PANTHER" id="PTHR13388:SF9">
    <property type="entry name" value="TRANSMEMBRANE PROTEIN 132A"/>
    <property type="match status" value="1"/>
</dbReference>
<evidence type="ECO:0000256" key="2">
    <source>
        <dbReference type="ARBA" id="ARBA00006166"/>
    </source>
</evidence>
<evidence type="ECO:0000259" key="11">
    <source>
        <dbReference type="Pfam" id="PF23039"/>
    </source>
</evidence>
<dbReference type="GO" id="GO:0005783">
    <property type="term" value="C:endoplasmic reticulum"/>
    <property type="evidence" value="ECO:0007669"/>
    <property type="project" value="Ensembl"/>
</dbReference>
<evidence type="ECO:0000256" key="1">
    <source>
        <dbReference type="ARBA" id="ARBA00004479"/>
    </source>
</evidence>
<feature type="region of interest" description="Disordered" evidence="6">
    <location>
        <begin position="1176"/>
        <end position="1224"/>
    </location>
</feature>
<dbReference type="Pfam" id="PF23486">
    <property type="entry name" value="Ig_TMEM132_5th"/>
    <property type="match status" value="1"/>
</dbReference>
<dbReference type="CTD" id="54972"/>
<sequence length="1288" mass="139163">MSHSLPCTPSAPSPFNYPPSPSSDPSAPGLPQCPSPSTTPTLPCAPHASHPSQSCSESPVPQVSLILPSPTSNSSHVLPSILHSYQHRHPSLCPQCLPSFSIPPALPVSPTLPRALITPHSSQSLSAPVSPMPSTLPNVSSPHSTACPHASQTLQFSHDAYAPYLPRSPSAPRSSHFPQHVQYPSSFQSAQLTPLFPFSPLSPNLSRCPARDENVAPCLLPRGPAVPGAGRLGPAGVRRRRCRSRPGPIVCARRRRDGSRGSARTDAPRSPHGPGSGTGPAMALDKVPYLLLLAAALLGASASSEWSPPEPVFLPVEMELQEVPEHYRLQRADGVLPANTSLHARSDTFLLLPRHPTAGPSPLLRASYPPFSTHQEVPTKSPTWAIRAVPLHSTVSPDEPNARVLFHLHGPDWRGRRDPPGDHSLPCIVLQAQQRSQTVQGSCHVQAPLGICLVELEIPARWFSPVSSLESVELWYGVAGPGTCSHPSATVEPLRYVGMLEMQAVPAVAQRQEVQLDERVLLRVPDRALRPGQHFTASLALRHNFTAMLLTLRVKAKKGLQVVAARSADPAWTVHLERSRGPKHWSAVVTCRRSRDILRSTRALEAAELLHLELAVENGTGGQALARPLTWQVEYPGQDPEAQKDKLVWEVQVSERDMRVLVPLVQELELLNTSPLTGVPRTVPVTLVTVEVGGAVSELSEPPGCESADTQVLQVSEGCDAVFVGGKESRGARGVRVDFWAHRLHASLLFTVWAPLLPLRVQLGDTALEQVRGWRLPGNTDSSSSDVEDPGEDAERRARSCRLQYQRTAVRFLAYFVAHPQDGGRHLSYLPGPEWLLDVTHLVASWARVQDPRVASLEGGTVLVGREPGVTSVEVRSPLSDAILGEQMLVVSEEKVAVTELRAAVVAGLALALHLEPSHPGMLTAVCQATATLQGSKQEATLSVWLSFSDGTLAPMELYGGQDAVLAVTSLDPTVVNVVGTSSWHPRVVVEGLGRGALLQLSLHPLDVCRRGRHRAAVLAAGTALLEGAGGHSTPPSSPQSPMPFPRAEGALSGEAVMAGQGEHGDVGLVNTKLQGMGSSSEEEEEEREEGYGHGMQEEEKEEMVKAPARVSDLEIGMYVLLGVFCLAIFIFLVNCVFFVLRYQQKEPPDTSTAPAASQPHNWVWLGTDQEELSRQLDRRQPEPDTLPGPQPERCCCADPLAPDMGSPSGTSVESRKERSVPGGNRRKRVEFVTFAPQRAPEDPPQPTPNVQSILVAGEDDIRWVCEDMGLRDPEELRCYMERIRGSS</sequence>
<dbReference type="HOGENOM" id="CLU_009871_1_0_1"/>
<dbReference type="InParanoid" id="G1MVW7"/>
<reference evidence="15" key="2">
    <citation type="submission" date="2025-08" db="UniProtKB">
        <authorList>
            <consortium name="Ensembl"/>
        </authorList>
    </citation>
    <scope>IDENTIFICATION</scope>
</reference>
<dbReference type="GeneTree" id="ENSGT00940000161414"/>
<feature type="domain" description="Transmembrane protein TMEM132 cohesin-like" evidence="11">
    <location>
        <begin position="511"/>
        <end position="658"/>
    </location>
</feature>
<dbReference type="Pfam" id="PF23039">
    <property type="entry name" value="TMEM132_3rd"/>
    <property type="match status" value="1"/>
</dbReference>
<evidence type="ECO:0000259" key="14">
    <source>
        <dbReference type="Pfam" id="PF23487"/>
    </source>
</evidence>
<comment type="subcellular location">
    <subcellularLocation>
        <location evidence="1">Membrane</location>
        <topology evidence="1">Single-pass type I membrane protein</topology>
    </subcellularLocation>
</comment>
<dbReference type="InterPro" id="IPR055423">
    <property type="entry name" value="Ig_TMEM132_5th"/>
</dbReference>
<evidence type="ECO:0000256" key="3">
    <source>
        <dbReference type="ARBA" id="ARBA00022692"/>
    </source>
</evidence>
<dbReference type="Pfam" id="PF23481">
    <property type="entry name" value="Ig_TMEM132_2nd"/>
    <property type="match status" value="1"/>
</dbReference>
<feature type="domain" description="Transmembrane protein TMEM132 fifth" evidence="13">
    <location>
        <begin position="760"/>
        <end position="896"/>
    </location>
</feature>
<evidence type="ECO:0000313" key="15">
    <source>
        <dbReference type="Ensembl" id="ENSMGAP00000002825.3"/>
    </source>
</evidence>
<evidence type="ECO:0000259" key="12">
    <source>
        <dbReference type="Pfam" id="PF23481"/>
    </source>
</evidence>
<dbReference type="PANTHER" id="PTHR13388">
    <property type="entry name" value="DETONATOR, ISOFORM E"/>
    <property type="match status" value="1"/>
</dbReference>
<dbReference type="Proteomes" id="UP000001645">
    <property type="component" value="Chromosome 5"/>
</dbReference>
<dbReference type="GO" id="GO:0042177">
    <property type="term" value="P:negative regulation of protein catabolic process"/>
    <property type="evidence" value="ECO:0007669"/>
    <property type="project" value="Ensembl"/>
</dbReference>
<dbReference type="Ensembl" id="ENSMGAT00000003512.3">
    <property type="protein sequence ID" value="ENSMGAP00000002825.3"/>
    <property type="gene ID" value="ENSMGAG00000003140.3"/>
</dbReference>
<evidence type="ECO:0000256" key="7">
    <source>
        <dbReference type="SAM" id="Phobius"/>
    </source>
</evidence>
<feature type="region of interest" description="Disordered" evidence="6">
    <location>
        <begin position="1075"/>
        <end position="1101"/>
    </location>
</feature>
<dbReference type="RefSeq" id="XP_010709076.1">
    <property type="nucleotide sequence ID" value="XM_010710774.3"/>
</dbReference>
<evidence type="ECO:0000259" key="9">
    <source>
        <dbReference type="Pfam" id="PF15706"/>
    </source>
</evidence>
<dbReference type="KEGG" id="mgp:104910944"/>
<feature type="region of interest" description="Disordered" evidence="6">
    <location>
        <begin position="230"/>
        <end position="280"/>
    </location>
</feature>
<dbReference type="GO" id="GO:0005886">
    <property type="term" value="C:plasma membrane"/>
    <property type="evidence" value="ECO:0007669"/>
    <property type="project" value="Ensembl"/>
</dbReference>
<feature type="domain" description="Transmembrane protein family 132 fourth" evidence="10">
    <location>
        <begin position="661"/>
        <end position="757"/>
    </location>
</feature>
<dbReference type="GO" id="GO:0042803">
    <property type="term" value="F:protein homodimerization activity"/>
    <property type="evidence" value="ECO:0007669"/>
    <property type="project" value="Ensembl"/>
</dbReference>
<dbReference type="InterPro" id="IPR031437">
    <property type="entry name" value="Ig_TMEM132_4th"/>
</dbReference>
<dbReference type="InterPro" id="IPR055422">
    <property type="entry name" value="Ig_TMEM132_2nd"/>
</dbReference>
<evidence type="ECO:0000259" key="8">
    <source>
        <dbReference type="Pfam" id="PF15705"/>
    </source>
</evidence>
<reference evidence="15" key="3">
    <citation type="submission" date="2025-09" db="UniProtKB">
        <authorList>
            <consortium name="Ensembl"/>
        </authorList>
    </citation>
    <scope>IDENTIFICATION</scope>
</reference>
<feature type="domain" description="Transmembrane protein TMEM132 N-terminal" evidence="8">
    <location>
        <begin position="316"/>
        <end position="380"/>
    </location>
</feature>
<keyword evidence="5 7" id="KW-0472">Membrane</keyword>
<protein>
    <submittedName>
        <fullName evidence="15">Transmembrane protein 132A</fullName>
    </submittedName>
</protein>
<proteinExistence type="inferred from homology"/>
<dbReference type="GO" id="GO:0061357">
    <property type="term" value="P:positive regulation of Wnt protein secretion"/>
    <property type="evidence" value="ECO:0007669"/>
    <property type="project" value="Ensembl"/>
</dbReference>
<feature type="domain" description="Transmembrane protein TMEM132 second Ig-like" evidence="12">
    <location>
        <begin position="386"/>
        <end position="471"/>
    </location>
</feature>
<dbReference type="OrthoDB" id="10026202at2759"/>
<gene>
    <name evidence="15" type="primary">TMEM132A</name>
</gene>
<feature type="domain" description="Transmembrane protein TMEM132 C-terminal" evidence="9">
    <location>
        <begin position="1096"/>
        <end position="1171"/>
    </location>
</feature>
<evidence type="ECO:0000259" key="13">
    <source>
        <dbReference type="Pfam" id="PF23486"/>
    </source>
</evidence>
<keyword evidence="3 7" id="KW-0812">Transmembrane</keyword>
<dbReference type="Pfam" id="PF15706">
    <property type="entry name" value="TMEM132_C"/>
    <property type="match status" value="1"/>
</dbReference>
<dbReference type="Pfam" id="PF15705">
    <property type="entry name" value="TMEM132_N"/>
    <property type="match status" value="1"/>
</dbReference>
<name>G1MVW7_MELGA</name>
<feature type="compositionally biased region" description="Polar residues" evidence="6">
    <location>
        <begin position="50"/>
        <end position="61"/>
    </location>
</feature>